<feature type="region of interest" description="Disordered" evidence="1">
    <location>
        <begin position="1"/>
        <end position="21"/>
    </location>
</feature>
<comment type="caution">
    <text evidence="2">The sequence shown here is derived from an EMBL/GenBank/DDBJ whole genome shotgun (WGS) entry which is preliminary data.</text>
</comment>
<evidence type="ECO:0000256" key="1">
    <source>
        <dbReference type="SAM" id="MobiDB-lite"/>
    </source>
</evidence>
<gene>
    <name evidence="2" type="ORF">DERYTH_LOCUS4320</name>
</gene>
<name>A0A9N9AIT0_9GLOM</name>
<evidence type="ECO:0000313" key="2">
    <source>
        <dbReference type="EMBL" id="CAG8530512.1"/>
    </source>
</evidence>
<keyword evidence="3" id="KW-1185">Reference proteome</keyword>
<reference evidence="2" key="1">
    <citation type="submission" date="2021-06" db="EMBL/GenBank/DDBJ databases">
        <authorList>
            <person name="Kallberg Y."/>
            <person name="Tangrot J."/>
            <person name="Rosling A."/>
        </authorList>
    </citation>
    <scope>NUCLEOTIDE SEQUENCE</scope>
    <source>
        <strain evidence="2">MA453B</strain>
    </source>
</reference>
<dbReference type="EMBL" id="CAJVPY010001639">
    <property type="protein sequence ID" value="CAG8530512.1"/>
    <property type="molecule type" value="Genomic_DNA"/>
</dbReference>
<accession>A0A9N9AIT0</accession>
<feature type="compositionally biased region" description="Polar residues" evidence="1">
    <location>
        <begin position="1"/>
        <end position="20"/>
    </location>
</feature>
<organism evidence="2 3">
    <name type="scientific">Dentiscutata erythropus</name>
    <dbReference type="NCBI Taxonomy" id="1348616"/>
    <lineage>
        <taxon>Eukaryota</taxon>
        <taxon>Fungi</taxon>
        <taxon>Fungi incertae sedis</taxon>
        <taxon>Mucoromycota</taxon>
        <taxon>Glomeromycotina</taxon>
        <taxon>Glomeromycetes</taxon>
        <taxon>Diversisporales</taxon>
        <taxon>Gigasporaceae</taxon>
        <taxon>Dentiscutata</taxon>
    </lineage>
</organism>
<proteinExistence type="predicted"/>
<sequence length="64" mass="7602">MYGLQSSDMRHNGSSSSNKSGLCIMHYSARRLLLRFEIYSSMIIRHLSLRYFQQFIIREQPAKF</sequence>
<protein>
    <submittedName>
        <fullName evidence="2">15767_t:CDS:1</fullName>
    </submittedName>
</protein>
<dbReference type="Proteomes" id="UP000789405">
    <property type="component" value="Unassembled WGS sequence"/>
</dbReference>
<dbReference type="AlphaFoldDB" id="A0A9N9AIT0"/>
<evidence type="ECO:0000313" key="3">
    <source>
        <dbReference type="Proteomes" id="UP000789405"/>
    </source>
</evidence>